<proteinExistence type="predicted"/>
<sequence>MLDSSAKEPHLSTSEQISPQAYVRFVLCLGITPDAGHDEITQILRQGLKATATKVLVLNSLIVSVTESNGRQTKGAPRGDIQSQGFPNQIFDGEMLRPTGVFAVPGSPVAVFLTQANLVTGGLLLGMSVWHGAIDGTAILNYRNCGHRIAAPYKIQTDKILGPSPYLPMLSMHRVYRRSLALKEEE</sequence>
<dbReference type="AlphaFoldDB" id="A0A8H3FYI7"/>
<name>A0A8H3FYI7_9LECA</name>
<dbReference type="EMBL" id="CAJPDT010000070">
    <property type="protein sequence ID" value="CAF9933357.1"/>
    <property type="molecule type" value="Genomic_DNA"/>
</dbReference>
<dbReference type="OrthoDB" id="1862401at2759"/>
<gene>
    <name evidence="1" type="ORF">IMSHALPRED_009325</name>
</gene>
<keyword evidence="2" id="KW-1185">Reference proteome</keyword>
<comment type="caution">
    <text evidence="1">The sequence shown here is derived from an EMBL/GenBank/DDBJ whole genome shotgun (WGS) entry which is preliminary data.</text>
</comment>
<organism evidence="1 2">
    <name type="scientific">Imshaugia aleurites</name>
    <dbReference type="NCBI Taxonomy" id="172621"/>
    <lineage>
        <taxon>Eukaryota</taxon>
        <taxon>Fungi</taxon>
        <taxon>Dikarya</taxon>
        <taxon>Ascomycota</taxon>
        <taxon>Pezizomycotina</taxon>
        <taxon>Lecanoromycetes</taxon>
        <taxon>OSLEUM clade</taxon>
        <taxon>Lecanoromycetidae</taxon>
        <taxon>Lecanorales</taxon>
        <taxon>Lecanorineae</taxon>
        <taxon>Parmeliaceae</taxon>
        <taxon>Imshaugia</taxon>
    </lineage>
</organism>
<protein>
    <submittedName>
        <fullName evidence="1">Uncharacterized protein</fullName>
    </submittedName>
</protein>
<dbReference type="InterPro" id="IPR023213">
    <property type="entry name" value="CAT-like_dom_sf"/>
</dbReference>
<evidence type="ECO:0000313" key="2">
    <source>
        <dbReference type="Proteomes" id="UP000664534"/>
    </source>
</evidence>
<accession>A0A8H3FYI7</accession>
<evidence type="ECO:0000313" key="1">
    <source>
        <dbReference type="EMBL" id="CAF9933357.1"/>
    </source>
</evidence>
<reference evidence="1" key="1">
    <citation type="submission" date="2021-03" db="EMBL/GenBank/DDBJ databases">
        <authorList>
            <person name="Tagirdzhanova G."/>
        </authorList>
    </citation>
    <scope>NUCLEOTIDE SEQUENCE</scope>
</reference>
<dbReference type="Gene3D" id="3.30.559.10">
    <property type="entry name" value="Chloramphenicol acetyltransferase-like domain"/>
    <property type="match status" value="2"/>
</dbReference>
<dbReference type="Proteomes" id="UP000664534">
    <property type="component" value="Unassembled WGS sequence"/>
</dbReference>